<comment type="caution">
    <text evidence="1">The sequence shown here is derived from an EMBL/GenBank/DDBJ whole genome shotgun (WGS) entry which is preliminary data.</text>
</comment>
<dbReference type="Proteomes" id="UP000730482">
    <property type="component" value="Unassembled WGS sequence"/>
</dbReference>
<evidence type="ECO:0008006" key="3">
    <source>
        <dbReference type="Google" id="ProtNLM"/>
    </source>
</evidence>
<keyword evidence="2" id="KW-1185">Reference proteome</keyword>
<name>A0ABS5KRX7_9ACTN</name>
<gene>
    <name evidence="1" type="ORF">KGQ19_18205</name>
</gene>
<organism evidence="1 2">
    <name type="scientific">Catenulispora pinistramenti</name>
    <dbReference type="NCBI Taxonomy" id="2705254"/>
    <lineage>
        <taxon>Bacteria</taxon>
        <taxon>Bacillati</taxon>
        <taxon>Actinomycetota</taxon>
        <taxon>Actinomycetes</taxon>
        <taxon>Catenulisporales</taxon>
        <taxon>Catenulisporaceae</taxon>
        <taxon>Catenulispora</taxon>
    </lineage>
</organism>
<protein>
    <recommendedName>
        <fullName evidence="3">Big-1 domain-containing protein</fullName>
    </recommendedName>
</protein>
<evidence type="ECO:0000313" key="1">
    <source>
        <dbReference type="EMBL" id="MBS2548802.1"/>
    </source>
</evidence>
<evidence type="ECO:0000313" key="2">
    <source>
        <dbReference type="Proteomes" id="UP000730482"/>
    </source>
</evidence>
<reference evidence="1 2" key="1">
    <citation type="submission" date="2020-02" db="EMBL/GenBank/DDBJ databases">
        <title>Acidophilic actinobacteria isolated from forest soil.</title>
        <authorList>
            <person name="Golinska P."/>
        </authorList>
    </citation>
    <scope>NUCLEOTIDE SEQUENCE [LARGE SCALE GENOMIC DNA]</scope>
    <source>
        <strain evidence="1 2">NL8</strain>
    </source>
</reference>
<sequence>MSALIYTAGQDVPLAVTVLNDSGLPATATNVVVTVTAPDGSTSTPPTVPAGTGIYTATVPAAATSGTWLVRWLATGSGFAFASESQFQVRLAGVEQVVDLSSVKAHLNMPATDTSQDDELIGFILAASAVVRDLIGPIIPETHTEFFTGGVGTISLAWQPVTAIANVTEYYGLSAFPLTEQPLGSQMNAFAYTVDYITGELTRRTFGGQAALFAIGDKNIRVVYTAGRTDVPYNVRLGALELIRHLWQQSQQGARPRFGGARMDGETHVPIGFAIPDRVVELLSPHRRPPGIA</sequence>
<accession>A0ABS5KRX7</accession>
<proteinExistence type="predicted"/>
<dbReference type="RefSeq" id="WP_212010380.1">
    <property type="nucleotide sequence ID" value="NZ_JAAFYZ010000056.1"/>
</dbReference>
<dbReference type="EMBL" id="JAAFYZ010000056">
    <property type="protein sequence ID" value="MBS2548802.1"/>
    <property type="molecule type" value="Genomic_DNA"/>
</dbReference>